<feature type="compositionally biased region" description="Polar residues" evidence="1">
    <location>
        <begin position="174"/>
        <end position="187"/>
    </location>
</feature>
<feature type="region of interest" description="Disordered" evidence="1">
    <location>
        <begin position="197"/>
        <end position="216"/>
    </location>
</feature>
<gene>
    <name evidence="3" type="ORF">MPSI1_001329</name>
</gene>
<dbReference type="EMBL" id="CP118375">
    <property type="protein sequence ID" value="WFD42681.1"/>
    <property type="molecule type" value="Genomic_DNA"/>
</dbReference>
<protein>
    <recommendedName>
        <fullName evidence="2">PH domain-containing protein</fullName>
    </recommendedName>
</protein>
<sequence length="470" mass="52101">MTSVVEAQLPSNITQSVPVAGMASMQIQSPATSNPHGEHSHGCDPQEDHEIDEDEEDYCEPTEKIAPELLTEAMICSGYMLKRGEKRKVGYLYLNTDMEEAMGTFYKNHKEYRLTKVINTNEIRAVVPVEFKRVGMTIGIVTPDYTLYLRDTSREGTYRWIENIESARARDTPSNHTATQPGGSLNARNPMRSVAPRAETGPAAQSPRYGSQGVSPAVAITARSRTAPTVSISQVCDDMHTQPNLLSASPTSIQPRGNASELDEIPDDTRLAAPAAMPAVPPTGQQVISSSEEEYDADESRQAVPLPKPNPAEDANRIIAQGYLMKQSSRRKQWRKRWFVLTKNQIFYARSHMDSRASRSIFTSMILDVMECEAPCAPSQPFHLRSISGTSPTNDTSSSGFLADLSGTSMFSALKPRLDRCFKIVTPKRNFFVCAPTEEEEIKWISALQTIVNRQRSTPMPQLRAILATK</sequence>
<dbReference type="Proteomes" id="UP001214628">
    <property type="component" value="Chromosome 1"/>
</dbReference>
<evidence type="ECO:0000313" key="3">
    <source>
        <dbReference type="EMBL" id="WFD42681.1"/>
    </source>
</evidence>
<dbReference type="InterPro" id="IPR011993">
    <property type="entry name" value="PH-like_dom_sf"/>
</dbReference>
<dbReference type="Gene3D" id="2.30.29.30">
    <property type="entry name" value="Pleckstrin-homology domain (PH domain)/Phosphotyrosine-binding domain (PTB)"/>
    <property type="match status" value="2"/>
</dbReference>
<proteinExistence type="predicted"/>
<dbReference type="SMART" id="SM00233">
    <property type="entry name" value="PH"/>
    <property type="match status" value="2"/>
</dbReference>
<feature type="compositionally biased region" description="Basic and acidic residues" evidence="1">
    <location>
        <begin position="36"/>
        <end position="48"/>
    </location>
</feature>
<evidence type="ECO:0000313" key="4">
    <source>
        <dbReference type="Proteomes" id="UP001214628"/>
    </source>
</evidence>
<evidence type="ECO:0000259" key="2">
    <source>
        <dbReference type="PROSITE" id="PS50003"/>
    </source>
</evidence>
<feature type="region of interest" description="Disordered" evidence="1">
    <location>
        <begin position="275"/>
        <end position="313"/>
    </location>
</feature>
<dbReference type="PANTHER" id="PTHR14336:SF8">
    <property type="entry name" value="PROTEIN OPY1"/>
    <property type="match status" value="1"/>
</dbReference>
<feature type="region of interest" description="Disordered" evidence="1">
    <location>
        <begin position="28"/>
        <end position="57"/>
    </location>
</feature>
<feature type="region of interest" description="Disordered" evidence="1">
    <location>
        <begin position="169"/>
        <end position="190"/>
    </location>
</feature>
<reference evidence="3" key="1">
    <citation type="submission" date="2023-02" db="EMBL/GenBank/DDBJ databases">
        <title>Mating type loci evolution in Malassezia.</title>
        <authorList>
            <person name="Coelho M.A."/>
        </authorList>
    </citation>
    <scope>NUCLEOTIDE SEQUENCE</scope>
    <source>
        <strain evidence="3">CBS 14136</strain>
    </source>
</reference>
<organism evidence="3 4">
    <name type="scientific">Malassezia psittaci</name>
    <dbReference type="NCBI Taxonomy" id="1821823"/>
    <lineage>
        <taxon>Eukaryota</taxon>
        <taxon>Fungi</taxon>
        <taxon>Dikarya</taxon>
        <taxon>Basidiomycota</taxon>
        <taxon>Ustilaginomycotina</taxon>
        <taxon>Malasseziomycetes</taxon>
        <taxon>Malasseziales</taxon>
        <taxon>Malasseziaceae</taxon>
        <taxon>Malassezia</taxon>
    </lineage>
</organism>
<dbReference type="Pfam" id="PF00169">
    <property type="entry name" value="PH"/>
    <property type="match status" value="1"/>
</dbReference>
<dbReference type="PANTHER" id="PTHR14336">
    <property type="entry name" value="TANDEM PH DOMAIN CONTAINING PROTEIN"/>
    <property type="match status" value="1"/>
</dbReference>
<dbReference type="SUPFAM" id="SSF50729">
    <property type="entry name" value="PH domain-like"/>
    <property type="match status" value="2"/>
</dbReference>
<dbReference type="InterPro" id="IPR051707">
    <property type="entry name" value="PI-Interact_SigTrans_Reg"/>
</dbReference>
<feature type="domain" description="PH" evidence="2">
    <location>
        <begin position="317"/>
        <end position="453"/>
    </location>
</feature>
<evidence type="ECO:0000256" key="1">
    <source>
        <dbReference type="SAM" id="MobiDB-lite"/>
    </source>
</evidence>
<keyword evidence="4" id="KW-1185">Reference proteome</keyword>
<dbReference type="InterPro" id="IPR001849">
    <property type="entry name" value="PH_domain"/>
</dbReference>
<name>A0AAF0F463_9BASI</name>
<dbReference type="AlphaFoldDB" id="A0AAF0F463"/>
<accession>A0AAF0F463</accession>
<dbReference type="PROSITE" id="PS50003">
    <property type="entry name" value="PH_DOMAIN"/>
    <property type="match status" value="1"/>
</dbReference>